<dbReference type="AlphaFoldDB" id="A0A917FYY6"/>
<dbReference type="RefSeq" id="WP_188613558.1">
    <property type="nucleotide sequence ID" value="NZ_BMJT01000002.1"/>
</dbReference>
<comment type="caution">
    <text evidence="1">The sequence shown here is derived from an EMBL/GenBank/DDBJ whole genome shotgun (WGS) entry which is preliminary data.</text>
</comment>
<protein>
    <submittedName>
        <fullName evidence="1">Uncharacterized protein</fullName>
    </submittedName>
</protein>
<keyword evidence="2" id="KW-1185">Reference proteome</keyword>
<gene>
    <name evidence="1" type="ORF">GCM10007425_06230</name>
</gene>
<organism evidence="1 2">
    <name type="scientific">Lysinibacillus alkalisoli</name>
    <dbReference type="NCBI Taxonomy" id="1911548"/>
    <lineage>
        <taxon>Bacteria</taxon>
        <taxon>Bacillati</taxon>
        <taxon>Bacillota</taxon>
        <taxon>Bacilli</taxon>
        <taxon>Bacillales</taxon>
        <taxon>Bacillaceae</taxon>
        <taxon>Lysinibacillus</taxon>
    </lineage>
</organism>
<dbReference type="EMBL" id="BMJT01000002">
    <property type="protein sequence ID" value="GGG14675.1"/>
    <property type="molecule type" value="Genomic_DNA"/>
</dbReference>
<dbReference type="Proteomes" id="UP000616608">
    <property type="component" value="Unassembled WGS sequence"/>
</dbReference>
<name>A0A917FYY6_9BACI</name>
<evidence type="ECO:0000313" key="1">
    <source>
        <dbReference type="EMBL" id="GGG14675.1"/>
    </source>
</evidence>
<proteinExistence type="predicted"/>
<sequence length="160" mass="18159">MNANSVIRHQVMSYYTNHTHMPSDKVQKAAFLVEATKGEVTQKDTSALYKTLTDQYDVRNATFEEIAEISKILYKAGEISFQEHAVLSFDYGRATDYMKRYAPGKISADFDMYITPANSLGQRDWLAELSARAAQAFQFGELVGYQHNTSILTVLERLSR</sequence>
<evidence type="ECO:0000313" key="2">
    <source>
        <dbReference type="Proteomes" id="UP000616608"/>
    </source>
</evidence>
<reference evidence="1" key="2">
    <citation type="submission" date="2020-09" db="EMBL/GenBank/DDBJ databases">
        <authorList>
            <person name="Sun Q."/>
            <person name="Zhou Y."/>
        </authorList>
    </citation>
    <scope>NUCLEOTIDE SEQUENCE</scope>
    <source>
        <strain evidence="1">CGMCC 1.15760</strain>
    </source>
</reference>
<accession>A0A917FYY6</accession>
<reference evidence="1" key="1">
    <citation type="journal article" date="2014" name="Int. J. Syst. Evol. Microbiol.">
        <title>Complete genome sequence of Corynebacterium casei LMG S-19264T (=DSM 44701T), isolated from a smear-ripened cheese.</title>
        <authorList>
            <consortium name="US DOE Joint Genome Institute (JGI-PGF)"/>
            <person name="Walter F."/>
            <person name="Albersmeier A."/>
            <person name="Kalinowski J."/>
            <person name="Ruckert C."/>
        </authorList>
    </citation>
    <scope>NUCLEOTIDE SEQUENCE</scope>
    <source>
        <strain evidence="1">CGMCC 1.15760</strain>
    </source>
</reference>